<proteinExistence type="predicted"/>
<gene>
    <name evidence="2" type="ORF">Scep_014221</name>
</gene>
<keyword evidence="3" id="KW-1185">Reference proteome</keyword>
<reference evidence="2 3" key="1">
    <citation type="submission" date="2024-01" db="EMBL/GenBank/DDBJ databases">
        <title>Genome assemblies of Stephania.</title>
        <authorList>
            <person name="Yang L."/>
        </authorList>
    </citation>
    <scope>NUCLEOTIDE SEQUENCE [LARGE SCALE GENOMIC DNA]</scope>
    <source>
        <strain evidence="2">JXDWG</strain>
        <tissue evidence="2">Leaf</tissue>
    </source>
</reference>
<dbReference type="EMBL" id="JBBNAG010000006">
    <property type="protein sequence ID" value="KAK9125375.1"/>
    <property type="molecule type" value="Genomic_DNA"/>
</dbReference>
<comment type="caution">
    <text evidence="2">The sequence shown here is derived from an EMBL/GenBank/DDBJ whole genome shotgun (WGS) entry which is preliminary data.</text>
</comment>
<evidence type="ECO:0000313" key="3">
    <source>
        <dbReference type="Proteomes" id="UP001419268"/>
    </source>
</evidence>
<feature type="region of interest" description="Disordered" evidence="1">
    <location>
        <begin position="1"/>
        <end position="49"/>
    </location>
</feature>
<protein>
    <submittedName>
        <fullName evidence="2">Uncharacterized protein</fullName>
    </submittedName>
</protein>
<dbReference type="Proteomes" id="UP001419268">
    <property type="component" value="Unassembled WGS sequence"/>
</dbReference>
<dbReference type="AlphaFoldDB" id="A0AAP0J1L4"/>
<accession>A0AAP0J1L4</accession>
<sequence length="49" mass="5748">MSLAGHRRQELHQNPKTRCQTIVCKREEQKQSIGKIENSPRPNRPKIPK</sequence>
<evidence type="ECO:0000313" key="2">
    <source>
        <dbReference type="EMBL" id="KAK9125375.1"/>
    </source>
</evidence>
<name>A0AAP0J1L4_9MAGN</name>
<evidence type="ECO:0000256" key="1">
    <source>
        <dbReference type="SAM" id="MobiDB-lite"/>
    </source>
</evidence>
<organism evidence="2 3">
    <name type="scientific">Stephania cephalantha</name>
    <dbReference type="NCBI Taxonomy" id="152367"/>
    <lineage>
        <taxon>Eukaryota</taxon>
        <taxon>Viridiplantae</taxon>
        <taxon>Streptophyta</taxon>
        <taxon>Embryophyta</taxon>
        <taxon>Tracheophyta</taxon>
        <taxon>Spermatophyta</taxon>
        <taxon>Magnoliopsida</taxon>
        <taxon>Ranunculales</taxon>
        <taxon>Menispermaceae</taxon>
        <taxon>Menispermoideae</taxon>
        <taxon>Cissampelideae</taxon>
        <taxon>Stephania</taxon>
    </lineage>
</organism>